<keyword evidence="10" id="KW-1185">Reference proteome</keyword>
<evidence type="ECO:0000256" key="3">
    <source>
        <dbReference type="ARBA" id="ARBA00012027"/>
    </source>
</evidence>
<keyword evidence="6" id="KW-0443">Lipid metabolism</keyword>
<reference evidence="9 10" key="1">
    <citation type="submission" date="2020-07" db="EMBL/GenBank/DDBJ databases">
        <title>Sequencing the genomes of 1000 actinobacteria strains.</title>
        <authorList>
            <person name="Klenk H.-P."/>
        </authorList>
    </citation>
    <scope>NUCLEOTIDE SEQUENCE [LARGE SCALE GENOMIC DNA]</scope>
    <source>
        <strain evidence="9 10">DSM 22083</strain>
    </source>
</reference>
<dbReference type="RefSeq" id="WP_179758023.1">
    <property type="nucleotide sequence ID" value="NZ_JACCBU010000001.1"/>
</dbReference>
<evidence type="ECO:0000259" key="8">
    <source>
        <dbReference type="Pfam" id="PF13091"/>
    </source>
</evidence>
<dbReference type="InterPro" id="IPR051406">
    <property type="entry name" value="PLD_domain"/>
</dbReference>
<gene>
    <name evidence="9" type="ORF">BKA15_006861</name>
</gene>
<evidence type="ECO:0000313" key="10">
    <source>
        <dbReference type="Proteomes" id="UP000569914"/>
    </source>
</evidence>
<feature type="domain" description="Phospholipase D-like" evidence="8">
    <location>
        <begin position="76"/>
        <end position="203"/>
    </location>
</feature>
<dbReference type="InterPro" id="IPR025202">
    <property type="entry name" value="PLD-like_dom"/>
</dbReference>
<evidence type="ECO:0000256" key="1">
    <source>
        <dbReference type="ARBA" id="ARBA00000798"/>
    </source>
</evidence>
<dbReference type="PROSITE" id="PS51318">
    <property type="entry name" value="TAT"/>
    <property type="match status" value="1"/>
</dbReference>
<dbReference type="PANTHER" id="PTHR43856:SF1">
    <property type="entry name" value="MITOCHONDRIAL CARDIOLIPIN HYDROLASE"/>
    <property type="match status" value="1"/>
</dbReference>
<evidence type="ECO:0000256" key="4">
    <source>
        <dbReference type="ARBA" id="ARBA00022801"/>
    </source>
</evidence>
<comment type="similarity">
    <text evidence="2">Belongs to the phospholipase D family.</text>
</comment>
<dbReference type="Gene3D" id="3.30.870.10">
    <property type="entry name" value="Endonuclease Chain A"/>
    <property type="match status" value="2"/>
</dbReference>
<keyword evidence="4" id="KW-0378">Hydrolase</keyword>
<dbReference type="GO" id="GO:0016042">
    <property type="term" value="P:lipid catabolic process"/>
    <property type="evidence" value="ECO:0007669"/>
    <property type="project" value="UniProtKB-KW"/>
</dbReference>
<dbReference type="EMBL" id="JACCBU010000001">
    <property type="protein sequence ID" value="NYE75532.1"/>
    <property type="molecule type" value="Genomic_DNA"/>
</dbReference>
<feature type="signal peptide" evidence="7">
    <location>
        <begin position="1"/>
        <end position="34"/>
    </location>
</feature>
<dbReference type="SUPFAM" id="SSF56024">
    <property type="entry name" value="Phospholipase D/nuclease"/>
    <property type="match status" value="2"/>
</dbReference>
<dbReference type="Pfam" id="PF13091">
    <property type="entry name" value="PLDc_2"/>
    <property type="match status" value="2"/>
</dbReference>
<evidence type="ECO:0000256" key="5">
    <source>
        <dbReference type="ARBA" id="ARBA00022963"/>
    </source>
</evidence>
<dbReference type="EC" id="3.1.4.4" evidence="3"/>
<evidence type="ECO:0000256" key="7">
    <source>
        <dbReference type="SAM" id="SignalP"/>
    </source>
</evidence>
<keyword evidence="7" id="KW-0732">Signal</keyword>
<dbReference type="GO" id="GO:0016891">
    <property type="term" value="F:RNA endonuclease activity producing 5'-phosphomonoesters, hydrolytic mechanism"/>
    <property type="evidence" value="ECO:0007669"/>
    <property type="project" value="TreeGrafter"/>
</dbReference>
<dbReference type="InterPro" id="IPR006311">
    <property type="entry name" value="TAT_signal"/>
</dbReference>
<dbReference type="Proteomes" id="UP000569914">
    <property type="component" value="Unassembled WGS sequence"/>
</dbReference>
<name>A0A7Y9IF21_9ACTN</name>
<proteinExistence type="inferred from homology"/>
<dbReference type="GO" id="GO:0004630">
    <property type="term" value="F:phospholipase D activity"/>
    <property type="evidence" value="ECO:0007669"/>
    <property type="project" value="UniProtKB-EC"/>
</dbReference>
<dbReference type="PANTHER" id="PTHR43856">
    <property type="entry name" value="CARDIOLIPIN HYDROLASE"/>
    <property type="match status" value="1"/>
</dbReference>
<protein>
    <recommendedName>
        <fullName evidence="3">phospholipase D</fullName>
        <ecNumber evidence="3">3.1.4.4</ecNumber>
    </recommendedName>
</protein>
<dbReference type="AlphaFoldDB" id="A0A7Y9IF21"/>
<evidence type="ECO:0000313" key="9">
    <source>
        <dbReference type="EMBL" id="NYE75532.1"/>
    </source>
</evidence>
<evidence type="ECO:0000256" key="2">
    <source>
        <dbReference type="ARBA" id="ARBA00008664"/>
    </source>
</evidence>
<keyword evidence="5" id="KW-0442">Lipid degradation</keyword>
<evidence type="ECO:0000256" key="6">
    <source>
        <dbReference type="ARBA" id="ARBA00023098"/>
    </source>
</evidence>
<organism evidence="9 10">
    <name type="scientific">Microlunatus parietis</name>
    <dbReference type="NCBI Taxonomy" id="682979"/>
    <lineage>
        <taxon>Bacteria</taxon>
        <taxon>Bacillati</taxon>
        <taxon>Actinomycetota</taxon>
        <taxon>Actinomycetes</taxon>
        <taxon>Propionibacteriales</taxon>
        <taxon>Propionibacteriaceae</taxon>
        <taxon>Microlunatus</taxon>
    </lineage>
</organism>
<accession>A0A7Y9IF21</accession>
<feature type="domain" description="Phospholipase D-like" evidence="8">
    <location>
        <begin position="275"/>
        <end position="389"/>
    </location>
</feature>
<comment type="caution">
    <text evidence="9">The sequence shown here is derived from an EMBL/GenBank/DDBJ whole genome shotgun (WGS) entry which is preliminary data.</text>
</comment>
<feature type="chain" id="PRO_5031408700" description="phospholipase D" evidence="7">
    <location>
        <begin position="35"/>
        <end position="398"/>
    </location>
</feature>
<comment type="catalytic activity">
    <reaction evidence="1">
        <text>a 1,2-diacyl-sn-glycero-3-phosphocholine + H2O = a 1,2-diacyl-sn-glycero-3-phosphate + choline + H(+)</text>
        <dbReference type="Rhea" id="RHEA:14445"/>
        <dbReference type="ChEBI" id="CHEBI:15354"/>
        <dbReference type="ChEBI" id="CHEBI:15377"/>
        <dbReference type="ChEBI" id="CHEBI:15378"/>
        <dbReference type="ChEBI" id="CHEBI:57643"/>
        <dbReference type="ChEBI" id="CHEBI:58608"/>
        <dbReference type="EC" id="3.1.4.4"/>
    </reaction>
</comment>
<sequence length="398" mass="43389">MVTLRQVPRRFLLWAALLALVSVGLAGLPGTARASQVTVTIDKTRVDLVFNDPVANSGEDRAQLNKIISLFDGAPAGSTIRIGLYSITANIVGDAIKRAVDRGVNVYAVHNGEDQKSTDDSPDALANLLGSRHRWCDHGSATLAYGGGCLSNSDTGLMHMKYILFSRTKDASGTTRDWVTWVSSANMTYASGAKLFNNTFTFYGDKTLHDGFVNEIWTPQWNEQTYPNNDFYVASAPRGYFGSADSNTTVYASPEQTTDLVVNRLGYLTPDSACRIRVMQASINDTRIAVINKLIELKQGGCKVWVGVGNIQPQALAALKGAGIPVRKSPIHDKMFLIYGKYGDTTADRTVVLTGSHNLSLSALRHNDELLIKVTDSQPMYDAFYDHFNDAYNTGSAL</sequence>